<evidence type="ECO:0000313" key="2">
    <source>
        <dbReference type="EMBL" id="MBB5743866.1"/>
    </source>
</evidence>
<keyword evidence="1" id="KW-1133">Transmembrane helix</keyword>
<accession>A0A7W9CEA5</accession>
<proteinExistence type="predicted"/>
<sequence length="194" mass="19604">MTSRQLRLLRGAAASSVATIIAAVSHTVGGGASPHPLLIVAVSVFLAPLAAVMVGRRPSLPRLSATVVVSQVIFHALFVALNATVTPTVGSSTHDHSGVVLPVDVATAAIVTDGGMTTAHVVAAVLTIALLHRGESVLVAIARGVHAVLRRGLPVAAPASWPAPAAFAGTARTAVDIIRIADASRRGPPVLFRG</sequence>
<dbReference type="RefSeq" id="WP_144795472.1">
    <property type="nucleotide sequence ID" value="NZ_BAAAPG010000001.1"/>
</dbReference>
<keyword evidence="1" id="KW-0812">Transmembrane</keyword>
<feature type="transmembrane region" description="Helical" evidence="1">
    <location>
        <begin position="37"/>
        <end position="55"/>
    </location>
</feature>
<organism evidence="2 3">
    <name type="scientific">Microbacterium ginsengiterrae</name>
    <dbReference type="NCBI Taxonomy" id="546115"/>
    <lineage>
        <taxon>Bacteria</taxon>
        <taxon>Bacillati</taxon>
        <taxon>Actinomycetota</taxon>
        <taxon>Actinomycetes</taxon>
        <taxon>Micrococcales</taxon>
        <taxon>Microbacteriaceae</taxon>
        <taxon>Microbacterium</taxon>
    </lineage>
</organism>
<feature type="transmembrane region" description="Helical" evidence="1">
    <location>
        <begin position="67"/>
        <end position="85"/>
    </location>
</feature>
<evidence type="ECO:0000256" key="1">
    <source>
        <dbReference type="SAM" id="Phobius"/>
    </source>
</evidence>
<dbReference type="EMBL" id="JACHMU010000001">
    <property type="protein sequence ID" value="MBB5743866.1"/>
    <property type="molecule type" value="Genomic_DNA"/>
</dbReference>
<feature type="transmembrane region" description="Helical" evidence="1">
    <location>
        <begin position="105"/>
        <end position="131"/>
    </location>
</feature>
<comment type="caution">
    <text evidence="2">The sequence shown here is derived from an EMBL/GenBank/DDBJ whole genome shotgun (WGS) entry which is preliminary data.</text>
</comment>
<reference evidence="2 3" key="1">
    <citation type="submission" date="2020-08" db="EMBL/GenBank/DDBJ databases">
        <title>Sequencing the genomes of 1000 actinobacteria strains.</title>
        <authorList>
            <person name="Klenk H.-P."/>
        </authorList>
    </citation>
    <scope>NUCLEOTIDE SEQUENCE [LARGE SCALE GENOMIC DNA]</scope>
    <source>
        <strain evidence="2 3">DSM 24823</strain>
    </source>
</reference>
<evidence type="ECO:0000313" key="3">
    <source>
        <dbReference type="Proteomes" id="UP000517712"/>
    </source>
</evidence>
<gene>
    <name evidence="2" type="ORF">HD600_002363</name>
</gene>
<dbReference type="Proteomes" id="UP000517712">
    <property type="component" value="Unassembled WGS sequence"/>
</dbReference>
<keyword evidence="3" id="KW-1185">Reference proteome</keyword>
<dbReference type="AlphaFoldDB" id="A0A7W9CEA5"/>
<protein>
    <submittedName>
        <fullName evidence="2">Uncharacterized protein</fullName>
    </submittedName>
</protein>
<keyword evidence="1" id="KW-0472">Membrane</keyword>
<name>A0A7W9CEA5_9MICO</name>